<gene>
    <name evidence="2" type="ORF">ASZ90_001921</name>
</gene>
<evidence type="ECO:0000313" key="2">
    <source>
        <dbReference type="EMBL" id="KUG28209.1"/>
    </source>
</evidence>
<comment type="caution">
    <text evidence="2">The sequence shown here is derived from an EMBL/GenBank/DDBJ whole genome shotgun (WGS) entry which is preliminary data.</text>
</comment>
<name>A0A0W8G585_9ZZZZ</name>
<dbReference type="EMBL" id="LNQE01000248">
    <property type="protein sequence ID" value="KUG28209.1"/>
    <property type="molecule type" value="Genomic_DNA"/>
</dbReference>
<feature type="compositionally biased region" description="Polar residues" evidence="1">
    <location>
        <begin position="1"/>
        <end position="12"/>
    </location>
</feature>
<protein>
    <submittedName>
        <fullName evidence="2">Uncharacterized protein</fullName>
    </submittedName>
</protein>
<evidence type="ECO:0000256" key="1">
    <source>
        <dbReference type="SAM" id="MobiDB-lite"/>
    </source>
</evidence>
<dbReference type="AlphaFoldDB" id="A0A0W8G585"/>
<accession>A0A0W8G585</accession>
<reference evidence="2" key="1">
    <citation type="journal article" date="2015" name="Proc. Natl. Acad. Sci. U.S.A.">
        <title>Networks of energetic and metabolic interactions define dynamics in microbial communities.</title>
        <authorList>
            <person name="Embree M."/>
            <person name="Liu J.K."/>
            <person name="Al-Bassam M.M."/>
            <person name="Zengler K."/>
        </authorList>
    </citation>
    <scope>NUCLEOTIDE SEQUENCE</scope>
</reference>
<sequence>MFSHGTGRSQSGWLHGVSGRDGKTVRPCPGCAPEKDAASSRAVGPVHGPG</sequence>
<proteinExistence type="predicted"/>
<organism evidence="2">
    <name type="scientific">hydrocarbon metagenome</name>
    <dbReference type="NCBI Taxonomy" id="938273"/>
    <lineage>
        <taxon>unclassified sequences</taxon>
        <taxon>metagenomes</taxon>
        <taxon>ecological metagenomes</taxon>
    </lineage>
</organism>
<feature type="region of interest" description="Disordered" evidence="1">
    <location>
        <begin position="1"/>
        <end position="50"/>
    </location>
</feature>